<protein>
    <submittedName>
        <fullName evidence="2">ABC transporter substrate-binding protein</fullName>
    </submittedName>
</protein>
<reference evidence="2 3" key="1">
    <citation type="submission" date="2020-05" db="EMBL/GenBank/DDBJ databases">
        <title>Horizontal transmission and recombination maintain forever young bacterial symbiont genomes.</title>
        <authorList>
            <person name="Russell S.L."/>
            <person name="Pepper-Tunick E."/>
            <person name="Svedberg J."/>
            <person name="Byrne A."/>
            <person name="Ruelas Castillo J."/>
            <person name="Vollmers C."/>
            <person name="Beinart R.A."/>
            <person name="Corbett-Detig R."/>
        </authorList>
    </citation>
    <scope>NUCLEOTIDE SEQUENCE [LARGE SCALE GENOMIC DNA]</scope>
    <source>
        <strain evidence="2">4727-3</strain>
    </source>
</reference>
<dbReference type="Gene3D" id="3.40.190.10">
    <property type="entry name" value="Periplasmic binding protein-like II"/>
    <property type="match status" value="1"/>
</dbReference>
<gene>
    <name evidence="2" type="ORF">H0A75_05115</name>
</gene>
<sequence length="134" mass="14806">MGYDVADLVISRMRSPVGISAARPYSNATGALVVAADSPIKQLQDLQGRKLAIAGGELDKNSLLLQALMQKQGQADIFASMEKVYGAPPLLSQQMQKQRVDALLTYWHYAARMQAEGWQRLNEWYRYFAGLGTG</sequence>
<dbReference type="EMBL" id="JACCHS010000076">
    <property type="protein sequence ID" value="NYT47068.1"/>
    <property type="molecule type" value="Genomic_DNA"/>
</dbReference>
<accession>A0A7Z0MNY3</accession>
<evidence type="ECO:0000259" key="1">
    <source>
        <dbReference type="Pfam" id="PF09084"/>
    </source>
</evidence>
<dbReference type="InterPro" id="IPR015168">
    <property type="entry name" value="SsuA/THI5"/>
</dbReference>
<dbReference type="Pfam" id="PF09084">
    <property type="entry name" value="NMT1"/>
    <property type="match status" value="1"/>
</dbReference>
<dbReference type="SUPFAM" id="SSF53850">
    <property type="entry name" value="Periplasmic binding protein-like II"/>
    <property type="match status" value="1"/>
</dbReference>
<feature type="domain" description="SsuA/THI5-like" evidence="1">
    <location>
        <begin position="22"/>
        <end position="116"/>
    </location>
</feature>
<dbReference type="AlphaFoldDB" id="A0A7Z0MNY3"/>
<dbReference type="Proteomes" id="UP000537890">
    <property type="component" value="Unassembled WGS sequence"/>
</dbReference>
<proteinExistence type="predicted"/>
<organism evidence="2 3">
    <name type="scientific">Candidatus Methanofishera endochildressiae</name>
    <dbReference type="NCBI Taxonomy" id="2738884"/>
    <lineage>
        <taxon>Bacteria</taxon>
        <taxon>Pseudomonadati</taxon>
        <taxon>Pseudomonadota</taxon>
        <taxon>Gammaproteobacteria</taxon>
        <taxon>Candidatus Methanofishera</taxon>
    </lineage>
</organism>
<name>A0A7Z0MNY3_9GAMM</name>
<evidence type="ECO:0000313" key="3">
    <source>
        <dbReference type="Proteomes" id="UP000537890"/>
    </source>
</evidence>
<evidence type="ECO:0000313" key="2">
    <source>
        <dbReference type="EMBL" id="NYT47068.1"/>
    </source>
</evidence>
<comment type="caution">
    <text evidence="2">The sequence shown here is derived from an EMBL/GenBank/DDBJ whole genome shotgun (WGS) entry which is preliminary data.</text>
</comment>